<feature type="transmembrane region" description="Helical" evidence="7">
    <location>
        <begin position="112"/>
        <end position="132"/>
    </location>
</feature>
<name>A0A382PDR9_9ZZZZ</name>
<protein>
    <recommendedName>
        <fullName evidence="8">ABC transmembrane type-1 domain-containing protein</fullName>
    </recommendedName>
</protein>
<keyword evidence="2" id="KW-0813">Transport</keyword>
<feature type="domain" description="ABC transmembrane type-1" evidence="8">
    <location>
        <begin position="75"/>
        <end position="272"/>
    </location>
</feature>
<evidence type="ECO:0000256" key="3">
    <source>
        <dbReference type="ARBA" id="ARBA00022475"/>
    </source>
</evidence>
<evidence type="ECO:0000256" key="7">
    <source>
        <dbReference type="SAM" id="Phobius"/>
    </source>
</evidence>
<keyword evidence="5 7" id="KW-1133">Transmembrane helix</keyword>
<dbReference type="CDD" id="cd06261">
    <property type="entry name" value="TM_PBP2"/>
    <property type="match status" value="1"/>
</dbReference>
<accession>A0A382PDR9</accession>
<feature type="transmembrane region" description="Helical" evidence="7">
    <location>
        <begin position="144"/>
        <end position="162"/>
    </location>
</feature>
<dbReference type="InterPro" id="IPR035906">
    <property type="entry name" value="MetI-like_sf"/>
</dbReference>
<dbReference type="InterPro" id="IPR000515">
    <property type="entry name" value="MetI-like"/>
</dbReference>
<dbReference type="PANTHER" id="PTHR43744:SF9">
    <property type="entry name" value="POLYGALACTURONAN_RHAMNOGALACTURONAN TRANSPORT SYSTEM PERMEASE PROTEIN YTCP"/>
    <property type="match status" value="1"/>
</dbReference>
<dbReference type="PROSITE" id="PS50928">
    <property type="entry name" value="ABC_TM1"/>
    <property type="match status" value="1"/>
</dbReference>
<evidence type="ECO:0000256" key="5">
    <source>
        <dbReference type="ARBA" id="ARBA00022989"/>
    </source>
</evidence>
<evidence type="ECO:0000256" key="6">
    <source>
        <dbReference type="ARBA" id="ARBA00023136"/>
    </source>
</evidence>
<organism evidence="9">
    <name type="scientific">marine metagenome</name>
    <dbReference type="NCBI Taxonomy" id="408172"/>
    <lineage>
        <taxon>unclassified sequences</taxon>
        <taxon>metagenomes</taxon>
        <taxon>ecological metagenomes</taxon>
    </lineage>
</organism>
<evidence type="ECO:0000256" key="1">
    <source>
        <dbReference type="ARBA" id="ARBA00004651"/>
    </source>
</evidence>
<dbReference type="Pfam" id="PF00528">
    <property type="entry name" value="BPD_transp_1"/>
    <property type="match status" value="1"/>
</dbReference>
<feature type="transmembrane region" description="Helical" evidence="7">
    <location>
        <begin position="183"/>
        <end position="206"/>
    </location>
</feature>
<dbReference type="PANTHER" id="PTHR43744">
    <property type="entry name" value="ABC TRANSPORTER PERMEASE PROTEIN MG189-RELATED-RELATED"/>
    <property type="match status" value="1"/>
</dbReference>
<evidence type="ECO:0000313" key="9">
    <source>
        <dbReference type="EMBL" id="SVC71544.1"/>
    </source>
</evidence>
<evidence type="ECO:0000256" key="4">
    <source>
        <dbReference type="ARBA" id="ARBA00022692"/>
    </source>
</evidence>
<dbReference type="GO" id="GO:0055085">
    <property type="term" value="P:transmembrane transport"/>
    <property type="evidence" value="ECO:0007669"/>
    <property type="project" value="InterPro"/>
</dbReference>
<sequence length="288" mass="32890">MMIKESFGSRLFDVINISLFLVLSFTMFYPLLYCLVLSLSSEAYASQGGFFLYPRSFDLTAYKAVFSKPHLLSGLLNSIARVLISVPISVFFTALCAYPLSRKDMPHRKPLFLFVLFTMLFSGGMVPIYLLYHSIGLLDNRMVYLVQSLISAFNVILIRNYFQNIPDSMHQAAMIDGATEWYIFFRIYLPLSSPILATVAMFQTIFHWNAWYDAVIYMNTDSKVVLQAFLQRIVIEQEWAMLRDNFIGLAPESIKAATVVITVVPIMLVFPFVLKYFSKGIMLGGIKE</sequence>
<reference evidence="9" key="1">
    <citation type="submission" date="2018-05" db="EMBL/GenBank/DDBJ databases">
        <authorList>
            <person name="Lanie J.A."/>
            <person name="Ng W.-L."/>
            <person name="Kazmierczak K.M."/>
            <person name="Andrzejewski T.M."/>
            <person name="Davidsen T.M."/>
            <person name="Wayne K.J."/>
            <person name="Tettelin H."/>
            <person name="Glass J.I."/>
            <person name="Rusch D."/>
            <person name="Podicherti R."/>
            <person name="Tsui H.-C.T."/>
            <person name="Winkler M.E."/>
        </authorList>
    </citation>
    <scope>NUCLEOTIDE SEQUENCE</scope>
</reference>
<evidence type="ECO:0000259" key="8">
    <source>
        <dbReference type="PROSITE" id="PS50928"/>
    </source>
</evidence>
<gene>
    <name evidence="9" type="ORF">METZ01_LOCUS324398</name>
</gene>
<feature type="transmembrane region" description="Helical" evidence="7">
    <location>
        <begin position="12"/>
        <end position="32"/>
    </location>
</feature>
<dbReference type="AlphaFoldDB" id="A0A382PDR9"/>
<dbReference type="EMBL" id="UINC01106705">
    <property type="protein sequence ID" value="SVC71544.1"/>
    <property type="molecule type" value="Genomic_DNA"/>
</dbReference>
<keyword evidence="3" id="KW-1003">Cell membrane</keyword>
<evidence type="ECO:0000256" key="2">
    <source>
        <dbReference type="ARBA" id="ARBA00022448"/>
    </source>
</evidence>
<proteinExistence type="predicted"/>
<dbReference type="Gene3D" id="1.10.3720.10">
    <property type="entry name" value="MetI-like"/>
    <property type="match status" value="1"/>
</dbReference>
<dbReference type="GO" id="GO:0005886">
    <property type="term" value="C:plasma membrane"/>
    <property type="evidence" value="ECO:0007669"/>
    <property type="project" value="UniProtKB-SubCell"/>
</dbReference>
<feature type="transmembrane region" description="Helical" evidence="7">
    <location>
        <begin position="79"/>
        <end position="100"/>
    </location>
</feature>
<comment type="subcellular location">
    <subcellularLocation>
        <location evidence="1">Cell membrane</location>
        <topology evidence="1">Multi-pass membrane protein</topology>
    </subcellularLocation>
</comment>
<keyword evidence="6 7" id="KW-0472">Membrane</keyword>
<keyword evidence="4 7" id="KW-0812">Transmembrane</keyword>
<feature type="transmembrane region" description="Helical" evidence="7">
    <location>
        <begin position="256"/>
        <end position="277"/>
    </location>
</feature>
<dbReference type="SUPFAM" id="SSF161098">
    <property type="entry name" value="MetI-like"/>
    <property type="match status" value="1"/>
</dbReference>